<keyword evidence="6 10" id="KW-0028">Amino-acid biosynthesis</keyword>
<protein>
    <recommendedName>
        <fullName evidence="5 10">N-(5'-phosphoribosyl)anthranilate isomerase</fullName>
        <shortName evidence="10">PRAI</shortName>
        <ecNumber evidence="4 10">5.3.1.24</ecNumber>
    </recommendedName>
</protein>
<evidence type="ECO:0000256" key="5">
    <source>
        <dbReference type="ARBA" id="ARBA00022272"/>
    </source>
</evidence>
<dbReference type="Proteomes" id="UP000190042">
    <property type="component" value="Unassembled WGS sequence"/>
</dbReference>
<comment type="similarity">
    <text evidence="3 10">Belongs to the TrpF family.</text>
</comment>
<evidence type="ECO:0000256" key="7">
    <source>
        <dbReference type="ARBA" id="ARBA00022822"/>
    </source>
</evidence>
<dbReference type="HAMAP" id="MF_00135">
    <property type="entry name" value="PRAI"/>
    <property type="match status" value="1"/>
</dbReference>
<dbReference type="InterPro" id="IPR011060">
    <property type="entry name" value="RibuloseP-bd_barrel"/>
</dbReference>
<dbReference type="SUPFAM" id="SSF51366">
    <property type="entry name" value="Ribulose-phoshate binding barrel"/>
    <property type="match status" value="1"/>
</dbReference>
<dbReference type="GO" id="GO:0004640">
    <property type="term" value="F:phosphoribosylanthranilate isomerase activity"/>
    <property type="evidence" value="ECO:0007669"/>
    <property type="project" value="UniProtKB-UniRule"/>
</dbReference>
<evidence type="ECO:0000313" key="13">
    <source>
        <dbReference type="Proteomes" id="UP000190042"/>
    </source>
</evidence>
<dbReference type="RefSeq" id="WP_078818667.1">
    <property type="nucleotide sequence ID" value="NZ_FUYJ01000010.1"/>
</dbReference>
<evidence type="ECO:0000256" key="1">
    <source>
        <dbReference type="ARBA" id="ARBA00001164"/>
    </source>
</evidence>
<keyword evidence="9 10" id="KW-0413">Isomerase</keyword>
<dbReference type="FunFam" id="3.20.20.70:FF:000075">
    <property type="entry name" value="Tryptophan biosynthesis protein TRP1"/>
    <property type="match status" value="1"/>
</dbReference>
<dbReference type="UniPathway" id="UPA00035">
    <property type="reaction ID" value="UER00042"/>
</dbReference>
<dbReference type="InterPro" id="IPR001240">
    <property type="entry name" value="PRAI_dom"/>
</dbReference>
<proteinExistence type="inferred from homology"/>
<evidence type="ECO:0000256" key="10">
    <source>
        <dbReference type="HAMAP-Rule" id="MF_00135"/>
    </source>
</evidence>
<dbReference type="EC" id="5.3.1.24" evidence="4 10"/>
<reference evidence="13" key="1">
    <citation type="submission" date="2017-02" db="EMBL/GenBank/DDBJ databases">
        <authorList>
            <person name="Varghese N."/>
            <person name="Submissions S."/>
        </authorList>
    </citation>
    <scope>NUCLEOTIDE SEQUENCE [LARGE SCALE GENOMIC DNA]</scope>
    <source>
        <strain evidence="13">DSM 23966</strain>
    </source>
</reference>
<evidence type="ECO:0000313" key="12">
    <source>
        <dbReference type="EMBL" id="SKB06028.1"/>
    </source>
</evidence>
<gene>
    <name evidence="10" type="primary">trpF</name>
    <name evidence="12" type="ORF">SAMN04244570_0057</name>
</gene>
<dbReference type="PANTHER" id="PTHR42894:SF1">
    <property type="entry name" value="N-(5'-PHOSPHORIBOSYL)ANTHRANILATE ISOMERASE"/>
    <property type="match status" value="1"/>
</dbReference>
<keyword evidence="8 10" id="KW-0057">Aromatic amino acid biosynthesis</keyword>
<evidence type="ECO:0000256" key="2">
    <source>
        <dbReference type="ARBA" id="ARBA00004664"/>
    </source>
</evidence>
<accession>A0A1T4YWU7</accession>
<dbReference type="InterPro" id="IPR044643">
    <property type="entry name" value="TrpF_fam"/>
</dbReference>
<comment type="pathway">
    <text evidence="2 10">Amino-acid biosynthesis; L-tryptophan biosynthesis; L-tryptophan from chorismate: step 3/5.</text>
</comment>
<evidence type="ECO:0000256" key="4">
    <source>
        <dbReference type="ARBA" id="ARBA00012572"/>
    </source>
</evidence>
<feature type="domain" description="N-(5'phosphoribosyl) anthranilate isomerase (PRAI)" evidence="11">
    <location>
        <begin position="4"/>
        <end position="197"/>
    </location>
</feature>
<keyword evidence="7 10" id="KW-0822">Tryptophan biosynthesis</keyword>
<dbReference type="AlphaFoldDB" id="A0A1T4YWU7"/>
<evidence type="ECO:0000256" key="3">
    <source>
        <dbReference type="ARBA" id="ARBA00007571"/>
    </source>
</evidence>
<keyword evidence="13" id="KW-1185">Reference proteome</keyword>
<dbReference type="GO" id="GO:0000162">
    <property type="term" value="P:L-tryptophan biosynthetic process"/>
    <property type="evidence" value="ECO:0007669"/>
    <property type="project" value="UniProtKB-UniRule"/>
</dbReference>
<comment type="catalytic activity">
    <reaction evidence="1 10">
        <text>N-(5-phospho-beta-D-ribosyl)anthranilate = 1-(2-carboxyphenylamino)-1-deoxy-D-ribulose 5-phosphate</text>
        <dbReference type="Rhea" id="RHEA:21540"/>
        <dbReference type="ChEBI" id="CHEBI:18277"/>
        <dbReference type="ChEBI" id="CHEBI:58613"/>
        <dbReference type="EC" id="5.3.1.24"/>
    </reaction>
</comment>
<dbReference type="InterPro" id="IPR013785">
    <property type="entry name" value="Aldolase_TIM"/>
</dbReference>
<dbReference type="NCBIfam" id="NF002300">
    <property type="entry name" value="PRK01222.1-7"/>
    <property type="match status" value="1"/>
</dbReference>
<evidence type="ECO:0000256" key="6">
    <source>
        <dbReference type="ARBA" id="ARBA00022605"/>
    </source>
</evidence>
<evidence type="ECO:0000256" key="8">
    <source>
        <dbReference type="ARBA" id="ARBA00023141"/>
    </source>
</evidence>
<dbReference type="PANTHER" id="PTHR42894">
    <property type="entry name" value="N-(5'-PHOSPHORIBOSYL)ANTHRANILATE ISOMERASE"/>
    <property type="match status" value="1"/>
</dbReference>
<evidence type="ECO:0000256" key="9">
    <source>
        <dbReference type="ARBA" id="ARBA00023235"/>
    </source>
</evidence>
<dbReference type="EMBL" id="FUYJ01000010">
    <property type="protein sequence ID" value="SKB06028.1"/>
    <property type="molecule type" value="Genomic_DNA"/>
</dbReference>
<dbReference type="Gene3D" id="3.20.20.70">
    <property type="entry name" value="Aldolase class I"/>
    <property type="match status" value="1"/>
</dbReference>
<dbReference type="CDD" id="cd00405">
    <property type="entry name" value="PRAI"/>
    <property type="match status" value="1"/>
</dbReference>
<evidence type="ECO:0000259" key="11">
    <source>
        <dbReference type="Pfam" id="PF00697"/>
    </source>
</evidence>
<name>A0A1T4YWU7_9BACL</name>
<organism evidence="12 13">
    <name type="scientific">Sporosarcina newyorkensis</name>
    <dbReference type="NCBI Taxonomy" id="759851"/>
    <lineage>
        <taxon>Bacteria</taxon>
        <taxon>Bacillati</taxon>
        <taxon>Bacillota</taxon>
        <taxon>Bacilli</taxon>
        <taxon>Bacillales</taxon>
        <taxon>Caryophanaceae</taxon>
        <taxon>Sporosarcina</taxon>
    </lineage>
</organism>
<sequence>MTKVKICGLIQAEHVRAAVDAGADAIGFVFAPSRREVTIEQARELAKGIPESVLKIGVFVDASKEELQRTFKEVPLDYIQYHGNESPEFIREVGLPSIKALAIRDEKDAKRAAAYDVDYFLFDTPGVEYKGGSGKTFDWSLLADAGVSLEQTILAGGLHAGNVQRAIQQVHPYMVDVSSGVEIDKQKDAERIRAFIHRAKGRSDQDAEDRN</sequence>
<dbReference type="Pfam" id="PF00697">
    <property type="entry name" value="PRAI"/>
    <property type="match status" value="1"/>
</dbReference>